<sequence>EKEASAVAQKAQAKEAKKTKTKKAEKKADTAPVEESAAE</sequence>
<evidence type="ECO:0000256" key="1">
    <source>
        <dbReference type="SAM" id="MobiDB-lite"/>
    </source>
</evidence>
<dbReference type="AlphaFoldDB" id="A0A0C1EHB7"/>
<protein>
    <submittedName>
        <fullName evidence="2">Uncharacterized protein</fullName>
    </submittedName>
</protein>
<gene>
    <name evidence="2" type="ORF">DB43_CU00020</name>
</gene>
<accession>A0A0C1EHB7</accession>
<evidence type="ECO:0000313" key="2">
    <source>
        <dbReference type="EMBL" id="KIA76034.1"/>
    </source>
</evidence>
<feature type="compositionally biased region" description="Low complexity" evidence="1">
    <location>
        <begin position="1"/>
        <end position="11"/>
    </location>
</feature>
<evidence type="ECO:0000313" key="3">
    <source>
        <dbReference type="Proteomes" id="UP000031307"/>
    </source>
</evidence>
<comment type="caution">
    <text evidence="2">The sequence shown here is derived from an EMBL/GenBank/DDBJ whole genome shotgun (WGS) entry which is preliminary data.</text>
</comment>
<name>A0A0C1EHB7_9BACT</name>
<reference evidence="2 3" key="1">
    <citation type="journal article" date="2014" name="Mol. Biol. Evol.">
        <title>Massive expansion of Ubiquitination-related gene families within the Chlamydiae.</title>
        <authorList>
            <person name="Domman D."/>
            <person name="Collingro A."/>
            <person name="Lagkouvardos I."/>
            <person name="Gehre L."/>
            <person name="Weinmaier T."/>
            <person name="Rattei T."/>
            <person name="Subtil A."/>
            <person name="Horn M."/>
        </authorList>
    </citation>
    <scope>NUCLEOTIDE SEQUENCE [LARGE SCALE GENOMIC DNA]</scope>
    <source>
        <strain evidence="2 3">OEW1</strain>
    </source>
</reference>
<feature type="region of interest" description="Disordered" evidence="1">
    <location>
        <begin position="1"/>
        <end position="39"/>
    </location>
</feature>
<feature type="non-terminal residue" evidence="2">
    <location>
        <position position="1"/>
    </location>
</feature>
<dbReference type="Proteomes" id="UP000031307">
    <property type="component" value="Unassembled WGS sequence"/>
</dbReference>
<proteinExistence type="predicted"/>
<organism evidence="2 3">
    <name type="scientific">Parachlamydia acanthamoebae</name>
    <dbReference type="NCBI Taxonomy" id="83552"/>
    <lineage>
        <taxon>Bacteria</taxon>
        <taxon>Pseudomonadati</taxon>
        <taxon>Chlamydiota</taxon>
        <taxon>Chlamydiia</taxon>
        <taxon>Parachlamydiales</taxon>
        <taxon>Parachlamydiaceae</taxon>
        <taxon>Parachlamydia</taxon>
    </lineage>
</organism>
<dbReference type="EMBL" id="JSAM01000158">
    <property type="protein sequence ID" value="KIA76034.1"/>
    <property type="molecule type" value="Genomic_DNA"/>
</dbReference>